<evidence type="ECO:0000313" key="3">
    <source>
        <dbReference type="EMBL" id="GAA4885850.1"/>
    </source>
</evidence>
<organism evidence="3 4">
    <name type="scientific">Kitasatospora terrestris</name>
    <dbReference type="NCBI Taxonomy" id="258051"/>
    <lineage>
        <taxon>Bacteria</taxon>
        <taxon>Bacillati</taxon>
        <taxon>Actinomycetota</taxon>
        <taxon>Actinomycetes</taxon>
        <taxon>Kitasatosporales</taxon>
        <taxon>Streptomycetaceae</taxon>
        <taxon>Kitasatospora</taxon>
    </lineage>
</organism>
<feature type="domain" description="Transposase IS701-like DDE" evidence="1">
    <location>
        <begin position="15"/>
        <end position="113"/>
    </location>
</feature>
<protein>
    <recommendedName>
        <fullName evidence="1">Transposase IS701-like DDE domain-containing protein</fullName>
    </recommendedName>
</protein>
<dbReference type="PANTHER" id="PTHR33627:SF1">
    <property type="entry name" value="TRANSPOSASE"/>
    <property type="match status" value="1"/>
</dbReference>
<gene>
    <name evidence="2" type="ORF">GCM10023235_00220</name>
    <name evidence="3" type="ORF">GCM10023235_78690</name>
</gene>
<dbReference type="PANTHER" id="PTHR33627">
    <property type="entry name" value="TRANSPOSASE"/>
    <property type="match status" value="1"/>
</dbReference>
<evidence type="ECO:0000313" key="2">
    <source>
        <dbReference type="EMBL" id="GAA4830240.1"/>
    </source>
</evidence>
<comment type="caution">
    <text evidence="3">The sequence shown here is derived from an EMBL/GenBank/DDBJ whole genome shotgun (WGS) entry which is preliminary data.</text>
</comment>
<keyword evidence="4" id="KW-1185">Reference proteome</keyword>
<accession>A0ABP9ERZ7</accession>
<evidence type="ECO:0000313" key="4">
    <source>
        <dbReference type="Proteomes" id="UP001501752"/>
    </source>
</evidence>
<reference evidence="3" key="3">
    <citation type="submission" date="2023-12" db="EMBL/GenBank/DDBJ databases">
        <authorList>
            <person name="Sun Q."/>
            <person name="Inoue M."/>
        </authorList>
    </citation>
    <scope>NUCLEOTIDE SEQUENCE</scope>
    <source>
        <strain evidence="3">JCM 13006</strain>
    </source>
</reference>
<sequence>MGRELTELFLRIGARFTRVEPRRRMRDYVCGLLGPVGRKNSWQQFAGHPAPHRLQHLLARAYWSADEVRDDLQAYIGEQLGTPDGVLILDDTSFVKKGTVSAGVQRQYSGTAGACI</sequence>
<dbReference type="Proteomes" id="UP001501752">
    <property type="component" value="Unassembled WGS sequence"/>
</dbReference>
<reference evidence="4" key="2">
    <citation type="journal article" date="2019" name="Int. J. Syst. Evol. Microbiol.">
        <title>The Global Catalogue of Microorganisms (GCM) 10K type strain sequencing project: providing services to taxonomists for standard genome sequencing and annotation.</title>
        <authorList>
            <consortium name="The Broad Institute Genomics Platform"/>
            <consortium name="The Broad Institute Genome Sequencing Center for Infectious Disease"/>
            <person name="Wu L."/>
            <person name="Ma J."/>
        </authorList>
    </citation>
    <scope>NUCLEOTIDE SEQUENCE [LARGE SCALE GENOMIC DNA]</scope>
    <source>
        <strain evidence="4">JCM 13006</strain>
    </source>
</reference>
<dbReference type="InterPro" id="IPR039365">
    <property type="entry name" value="IS701-like"/>
</dbReference>
<proteinExistence type="predicted"/>
<dbReference type="EMBL" id="BAABIS010000001">
    <property type="protein sequence ID" value="GAA4885850.1"/>
    <property type="molecule type" value="Genomic_DNA"/>
</dbReference>
<dbReference type="Pfam" id="PF13546">
    <property type="entry name" value="DDE_5"/>
    <property type="match status" value="1"/>
</dbReference>
<name>A0ABP9ERZ7_9ACTN</name>
<dbReference type="EMBL" id="BAABIS010000001">
    <property type="protein sequence ID" value="GAA4830240.1"/>
    <property type="molecule type" value="Genomic_DNA"/>
</dbReference>
<dbReference type="InterPro" id="IPR038721">
    <property type="entry name" value="IS701-like_DDE_dom"/>
</dbReference>
<evidence type="ECO:0000259" key="1">
    <source>
        <dbReference type="Pfam" id="PF13546"/>
    </source>
</evidence>
<reference evidence="3" key="1">
    <citation type="journal article" date="2014" name="Int. J. Syst. Evol. Microbiol.">
        <title>Complete genome of a new Firmicutes species belonging to the dominant human colonic microbiota ('Ruminococcus bicirculans') reveals two chromosomes and a selective capacity to utilize plant glucans.</title>
        <authorList>
            <consortium name="NISC Comparative Sequencing Program"/>
            <person name="Wegmann U."/>
            <person name="Louis P."/>
            <person name="Goesmann A."/>
            <person name="Henrissat B."/>
            <person name="Duncan S.H."/>
            <person name="Flint H.J."/>
        </authorList>
    </citation>
    <scope>NUCLEOTIDE SEQUENCE</scope>
    <source>
        <strain evidence="3">JCM 13006</strain>
    </source>
</reference>